<dbReference type="InterPro" id="IPR001295">
    <property type="entry name" value="Dihydroorotate_DH_CS"/>
</dbReference>
<dbReference type="Pfam" id="PF01180">
    <property type="entry name" value="DHO_dh"/>
    <property type="match status" value="1"/>
</dbReference>
<dbReference type="UniPathway" id="UPA00070"/>
<comment type="cofactor">
    <cofactor evidence="1">
        <name>FMN</name>
        <dbReference type="ChEBI" id="CHEBI:58210"/>
    </cofactor>
</comment>
<evidence type="ECO:0000256" key="6">
    <source>
        <dbReference type="ARBA" id="ARBA00023002"/>
    </source>
</evidence>
<dbReference type="GO" id="GO:0005737">
    <property type="term" value="C:cytoplasm"/>
    <property type="evidence" value="ECO:0007669"/>
    <property type="project" value="InterPro"/>
</dbReference>
<comment type="pathway">
    <text evidence="2">Pyrimidine metabolism; UMP biosynthesis via de novo pathway.</text>
</comment>
<dbReference type="PIRSF" id="PIRSF000164">
    <property type="entry name" value="DHO_oxidase"/>
    <property type="match status" value="1"/>
</dbReference>
<dbReference type="Gene3D" id="3.20.20.70">
    <property type="entry name" value="Aldolase class I"/>
    <property type="match status" value="1"/>
</dbReference>
<dbReference type="Gene3D" id="2.30.26.10">
    <property type="entry name" value="Dihydroorotate Dehydrogenase A, chain A, domain 2"/>
    <property type="match status" value="1"/>
</dbReference>
<sequence length="328" mass="35699">MVLIRSIDVSPSMVNCSCAWASDYQQLNDLYQSPYTGAVTTRTATLDGFKEDETHTVAFMKDSLSSLNSYGYSPLPLHQYLEWIREFLGDGRSVKPFIISITESSAEKLSEMLVTIQQFRTSNSAWRSRIAVEFNSSCPNIKGHSPPSYHLPFLKPFLDVLAKAFHDDSTLTIGLKLPPYIIATQFRDVIECISSYTHTNSGIRTNPFAYFTCTNTLGNSLVFGDQARAPDANADMSESDFAVPPGLGGLAGEAIHALSLGNVYTFSRLLAESDDPAMREIVIIGAGGVTSPEAVERMNRAGAKIVGCATLLGREGVKAFEILSGNAQ</sequence>
<dbReference type="InterPro" id="IPR012135">
    <property type="entry name" value="Dihydroorotate_DH_1_2"/>
</dbReference>
<keyword evidence="5" id="KW-0665">Pyrimidine biosynthesis</keyword>
<protein>
    <recommendedName>
        <fullName evidence="7">Dihydroorotate oxidase</fullName>
    </recommendedName>
</protein>
<dbReference type="STRING" id="1314800.A0A1B7NFK9"/>
<accession>A0A1B7NFK9</accession>
<organism evidence="9 10">
    <name type="scientific">Rhizopogon vinicolor AM-OR11-026</name>
    <dbReference type="NCBI Taxonomy" id="1314800"/>
    <lineage>
        <taxon>Eukaryota</taxon>
        <taxon>Fungi</taxon>
        <taxon>Dikarya</taxon>
        <taxon>Basidiomycota</taxon>
        <taxon>Agaricomycotina</taxon>
        <taxon>Agaricomycetes</taxon>
        <taxon>Agaricomycetidae</taxon>
        <taxon>Boletales</taxon>
        <taxon>Suillineae</taxon>
        <taxon>Rhizopogonaceae</taxon>
        <taxon>Rhizopogon</taxon>
    </lineage>
</organism>
<dbReference type="InterPro" id="IPR050074">
    <property type="entry name" value="DHO_dehydrogenase"/>
</dbReference>
<dbReference type="EMBL" id="KV448135">
    <property type="protein sequence ID" value="OAX43643.1"/>
    <property type="molecule type" value="Genomic_DNA"/>
</dbReference>
<reference evidence="9 10" key="1">
    <citation type="submission" date="2016-06" db="EMBL/GenBank/DDBJ databases">
        <title>Comparative genomics of the ectomycorrhizal sister species Rhizopogon vinicolor and Rhizopogon vesiculosus (Basidiomycota: Boletales) reveals a divergence of the mating type B locus.</title>
        <authorList>
            <consortium name="DOE Joint Genome Institute"/>
            <person name="Mujic A.B."/>
            <person name="Kuo A."/>
            <person name="Tritt A."/>
            <person name="Lipzen A."/>
            <person name="Chen C."/>
            <person name="Johnson J."/>
            <person name="Sharma A."/>
            <person name="Barry K."/>
            <person name="Grigoriev I.V."/>
            <person name="Spatafora J.W."/>
        </authorList>
    </citation>
    <scope>NUCLEOTIDE SEQUENCE [LARGE SCALE GENOMIC DNA]</scope>
    <source>
        <strain evidence="9 10">AM-OR11-026</strain>
    </source>
</reference>
<evidence type="ECO:0000256" key="5">
    <source>
        <dbReference type="ARBA" id="ARBA00022975"/>
    </source>
</evidence>
<dbReference type="GO" id="GO:0044205">
    <property type="term" value="P:'de novo' UMP biosynthetic process"/>
    <property type="evidence" value="ECO:0007669"/>
    <property type="project" value="UniProtKB-UniPathway"/>
</dbReference>
<feature type="domain" description="Dihydroorotate dehydrogenase catalytic" evidence="8">
    <location>
        <begin position="26"/>
        <end position="321"/>
    </location>
</feature>
<dbReference type="InterPro" id="IPR005720">
    <property type="entry name" value="Dihydroorotate_DH_cat"/>
</dbReference>
<dbReference type="PROSITE" id="PS00912">
    <property type="entry name" value="DHODEHASE_2"/>
    <property type="match status" value="1"/>
</dbReference>
<evidence type="ECO:0000313" key="10">
    <source>
        <dbReference type="Proteomes" id="UP000092154"/>
    </source>
</evidence>
<dbReference type="SUPFAM" id="SSF51395">
    <property type="entry name" value="FMN-linked oxidoreductases"/>
    <property type="match status" value="1"/>
</dbReference>
<keyword evidence="6" id="KW-0560">Oxidoreductase</keyword>
<dbReference type="GO" id="GO:0004152">
    <property type="term" value="F:dihydroorotate dehydrogenase activity"/>
    <property type="evidence" value="ECO:0007669"/>
    <property type="project" value="InterPro"/>
</dbReference>
<evidence type="ECO:0000256" key="4">
    <source>
        <dbReference type="ARBA" id="ARBA00022643"/>
    </source>
</evidence>
<keyword evidence="10" id="KW-1185">Reference proteome</keyword>
<dbReference type="AlphaFoldDB" id="A0A1B7NFK9"/>
<evidence type="ECO:0000256" key="7">
    <source>
        <dbReference type="ARBA" id="ARBA00031623"/>
    </source>
</evidence>
<dbReference type="PANTHER" id="PTHR48109:SF1">
    <property type="entry name" value="DIHYDROOROTATE DEHYDROGENASE (FUMARATE)"/>
    <property type="match status" value="1"/>
</dbReference>
<evidence type="ECO:0000313" key="9">
    <source>
        <dbReference type="EMBL" id="OAX43643.1"/>
    </source>
</evidence>
<keyword evidence="4" id="KW-0288">FMN</keyword>
<evidence type="ECO:0000259" key="8">
    <source>
        <dbReference type="Pfam" id="PF01180"/>
    </source>
</evidence>
<gene>
    <name evidence="9" type="ORF">K503DRAFT_789397</name>
</gene>
<dbReference type="GO" id="GO:0006207">
    <property type="term" value="P:'de novo' pyrimidine nucleobase biosynthetic process"/>
    <property type="evidence" value="ECO:0007669"/>
    <property type="project" value="InterPro"/>
</dbReference>
<evidence type="ECO:0000256" key="2">
    <source>
        <dbReference type="ARBA" id="ARBA00004725"/>
    </source>
</evidence>
<dbReference type="InParanoid" id="A0A1B7NFK9"/>
<dbReference type="OrthoDB" id="14784at2759"/>
<dbReference type="Proteomes" id="UP000092154">
    <property type="component" value="Unassembled WGS sequence"/>
</dbReference>
<evidence type="ECO:0000256" key="3">
    <source>
        <dbReference type="ARBA" id="ARBA00022630"/>
    </source>
</evidence>
<proteinExistence type="predicted"/>
<evidence type="ECO:0000256" key="1">
    <source>
        <dbReference type="ARBA" id="ARBA00001917"/>
    </source>
</evidence>
<keyword evidence="3" id="KW-0285">Flavoprotein</keyword>
<dbReference type="PANTHER" id="PTHR48109">
    <property type="entry name" value="DIHYDROOROTATE DEHYDROGENASE (QUINONE), MITOCHONDRIAL-RELATED"/>
    <property type="match status" value="1"/>
</dbReference>
<dbReference type="InterPro" id="IPR013785">
    <property type="entry name" value="Aldolase_TIM"/>
</dbReference>
<dbReference type="InterPro" id="IPR023359">
    <property type="entry name" value="Dihydro_DH_chainA_dom2"/>
</dbReference>
<name>A0A1B7NFK9_9AGAM</name>